<evidence type="ECO:0000256" key="1">
    <source>
        <dbReference type="ARBA" id="ARBA00001971"/>
    </source>
</evidence>
<dbReference type="InterPro" id="IPR036396">
    <property type="entry name" value="Cyt_P450_sf"/>
</dbReference>
<evidence type="ECO:0000256" key="4">
    <source>
        <dbReference type="ARBA" id="ARBA00022723"/>
    </source>
</evidence>
<dbReference type="EMBL" id="JBHLXH010000002">
    <property type="protein sequence ID" value="MFC0223794.1"/>
    <property type="molecule type" value="Genomic_DNA"/>
</dbReference>
<reference evidence="8 9" key="1">
    <citation type="submission" date="2024-09" db="EMBL/GenBank/DDBJ databases">
        <authorList>
            <person name="Sun Q."/>
            <person name="Mori K."/>
        </authorList>
    </citation>
    <scope>NUCLEOTIDE SEQUENCE [LARGE SCALE GENOMIC DNA]</scope>
    <source>
        <strain evidence="8 9">CCM 8654</strain>
    </source>
</reference>
<dbReference type="Pfam" id="PF00067">
    <property type="entry name" value="p450"/>
    <property type="match status" value="1"/>
</dbReference>
<dbReference type="PANTHER" id="PTHR24286:SF24">
    <property type="entry name" value="LANOSTEROL 14-ALPHA DEMETHYLASE"/>
    <property type="match status" value="1"/>
</dbReference>
<sequence length="397" mass="42981">MADLAMMLLKDGYDAIPRLRQRTGTTRDDAFTCRVLGRRAVVVRGRDAVRLFYDEDVVQREGAVPPPLAALLFGRGAVHGTDGDQHRIRKAMFLGLLTSERVDDLAATIGRDLARRVEGWPGREVSVFDELVEVYGAAVQAWAGIDQAPADVHRTSRRLATVVDGFGGAGTAYARAWAARLQLDRWARDLVGRARRDPGSVRDDTVLADIARGPGSGLDPHLAGVELLNVLRPTVAVAWPGTFLARDLAGLADHSTLGDEARRSLGHEVRRTAPFVPALAGLVRRDTSFDGVALAPGDLLVLDVPGTNAHPDLWNEPERFAPGRFVGHEPDPFGYVPQGGGYPATGHRCPGEPLTVRILQQTADVLAGVPYHVVGSSDHDRRRIPTLPRHGLRVRVG</sequence>
<comment type="similarity">
    <text evidence="2">Belongs to the cytochrome P450 family.</text>
</comment>
<proteinExistence type="inferred from homology"/>
<keyword evidence="4" id="KW-0479">Metal-binding</keyword>
<keyword evidence="7" id="KW-0503">Monooxygenase</keyword>
<keyword evidence="5" id="KW-0560">Oxidoreductase</keyword>
<dbReference type="Gene3D" id="1.10.630.10">
    <property type="entry name" value="Cytochrome P450"/>
    <property type="match status" value="1"/>
</dbReference>
<dbReference type="RefSeq" id="WP_378519590.1">
    <property type="nucleotide sequence ID" value="NZ_CBCSDI010000065.1"/>
</dbReference>
<evidence type="ECO:0000256" key="5">
    <source>
        <dbReference type="ARBA" id="ARBA00023002"/>
    </source>
</evidence>
<dbReference type="SUPFAM" id="SSF48264">
    <property type="entry name" value="Cytochrome P450"/>
    <property type="match status" value="1"/>
</dbReference>
<evidence type="ECO:0000313" key="8">
    <source>
        <dbReference type="EMBL" id="MFC0223794.1"/>
    </source>
</evidence>
<comment type="cofactor">
    <cofactor evidence="1">
        <name>heme</name>
        <dbReference type="ChEBI" id="CHEBI:30413"/>
    </cofactor>
</comment>
<evidence type="ECO:0000256" key="7">
    <source>
        <dbReference type="ARBA" id="ARBA00023033"/>
    </source>
</evidence>
<evidence type="ECO:0000256" key="6">
    <source>
        <dbReference type="ARBA" id="ARBA00023004"/>
    </source>
</evidence>
<keyword evidence="6" id="KW-0408">Iron</keyword>
<keyword evidence="3" id="KW-0349">Heme</keyword>
<comment type="caution">
    <text evidence="8">The sequence shown here is derived from an EMBL/GenBank/DDBJ whole genome shotgun (WGS) entry which is preliminary data.</text>
</comment>
<evidence type="ECO:0000256" key="3">
    <source>
        <dbReference type="ARBA" id="ARBA00022617"/>
    </source>
</evidence>
<organism evidence="8 9">
    <name type="scientific">Nocardioides zeicaulis</name>
    <dbReference type="NCBI Taxonomy" id="1776857"/>
    <lineage>
        <taxon>Bacteria</taxon>
        <taxon>Bacillati</taxon>
        <taxon>Actinomycetota</taxon>
        <taxon>Actinomycetes</taxon>
        <taxon>Propionibacteriales</taxon>
        <taxon>Nocardioidaceae</taxon>
        <taxon>Nocardioides</taxon>
    </lineage>
</organism>
<dbReference type="PANTHER" id="PTHR24286">
    <property type="entry name" value="CYTOCHROME P450 26"/>
    <property type="match status" value="1"/>
</dbReference>
<name>A0ABV6E476_9ACTN</name>
<accession>A0ABV6E476</accession>
<evidence type="ECO:0000313" key="9">
    <source>
        <dbReference type="Proteomes" id="UP001589698"/>
    </source>
</evidence>
<evidence type="ECO:0000256" key="2">
    <source>
        <dbReference type="ARBA" id="ARBA00010617"/>
    </source>
</evidence>
<dbReference type="InterPro" id="IPR001128">
    <property type="entry name" value="Cyt_P450"/>
</dbReference>
<keyword evidence="9" id="KW-1185">Reference proteome</keyword>
<protein>
    <submittedName>
        <fullName evidence="8">Cytochrome P450</fullName>
    </submittedName>
</protein>
<dbReference type="Proteomes" id="UP001589698">
    <property type="component" value="Unassembled WGS sequence"/>
</dbReference>
<gene>
    <name evidence="8" type="ORF">ACFFJG_15005</name>
</gene>